<keyword evidence="4" id="KW-1185">Reference proteome</keyword>
<dbReference type="PANTHER" id="PTHR37984:SF5">
    <property type="entry name" value="PROTEIN NYNRIN-LIKE"/>
    <property type="match status" value="1"/>
</dbReference>
<evidence type="ECO:0000313" key="3">
    <source>
        <dbReference type="EMBL" id="GFY21486.1"/>
    </source>
</evidence>
<dbReference type="InterPro" id="IPR036397">
    <property type="entry name" value="RNaseH_sf"/>
</dbReference>
<dbReference type="PROSITE" id="PS50994">
    <property type="entry name" value="INTEGRASE"/>
    <property type="match status" value="1"/>
</dbReference>
<protein>
    <submittedName>
        <fullName evidence="3">Retrovirus-related Pol polyprotein from transposon 17.6</fullName>
    </submittedName>
</protein>
<dbReference type="InterPro" id="IPR050951">
    <property type="entry name" value="Retrovirus_Pol_polyprotein"/>
</dbReference>
<dbReference type="Pfam" id="PF00665">
    <property type="entry name" value="rve"/>
    <property type="match status" value="1"/>
</dbReference>
<dbReference type="PANTHER" id="PTHR37984">
    <property type="entry name" value="PROTEIN CBG26694"/>
    <property type="match status" value="1"/>
</dbReference>
<dbReference type="AlphaFoldDB" id="A0A8X6T6L9"/>
<gene>
    <name evidence="3" type="primary">X975_17282</name>
    <name evidence="3" type="ORF">TNCV_1166341</name>
</gene>
<dbReference type="GO" id="GO:0003676">
    <property type="term" value="F:nucleic acid binding"/>
    <property type="evidence" value="ECO:0007669"/>
    <property type="project" value="InterPro"/>
</dbReference>
<accession>A0A8X6T6L9</accession>
<feature type="compositionally biased region" description="Basic and acidic residues" evidence="1">
    <location>
        <begin position="196"/>
        <end position="207"/>
    </location>
</feature>
<sequence>MSVSCVASKTYRYVLVITDHFSKWAEIIPLKKASARIIADSLFDNYISRYGAPVKLMNDNGSQFISDIFEHLSNRLGIRHVKTVVNRPQANRTERVNRDLVQMIDQVRLYHHRKRREEIRTSSFDSNSSRSKSSNFEGVQPRSNESQYSRKNGSGERREIEEKGTGLKKDQGKRHTSIASNRGPLVRSSPGSWTEPNRRAKSIERKPSHIKGRYKLDQEDKRGNIEMVQWSPDHSVRRGDNKEDQLDPEEAENNSTAPTRRSTEGQAIGVPEAEEGSNSIARRGQEEQTQSKIPIL</sequence>
<comment type="caution">
    <text evidence="3">The sequence shown here is derived from an EMBL/GenBank/DDBJ whole genome shotgun (WGS) entry which is preliminary data.</text>
</comment>
<dbReference type="InterPro" id="IPR001584">
    <property type="entry name" value="Integrase_cat-core"/>
</dbReference>
<dbReference type="Gene3D" id="3.30.420.10">
    <property type="entry name" value="Ribonuclease H-like superfamily/Ribonuclease H"/>
    <property type="match status" value="1"/>
</dbReference>
<feature type="compositionally biased region" description="Polar residues" evidence="1">
    <location>
        <begin position="287"/>
        <end position="296"/>
    </location>
</feature>
<dbReference type="EMBL" id="BMAU01021358">
    <property type="protein sequence ID" value="GFY21486.1"/>
    <property type="molecule type" value="Genomic_DNA"/>
</dbReference>
<feature type="compositionally biased region" description="Basic and acidic residues" evidence="1">
    <location>
        <begin position="153"/>
        <end position="170"/>
    </location>
</feature>
<evidence type="ECO:0000259" key="2">
    <source>
        <dbReference type="PROSITE" id="PS50994"/>
    </source>
</evidence>
<dbReference type="Proteomes" id="UP000887159">
    <property type="component" value="Unassembled WGS sequence"/>
</dbReference>
<feature type="region of interest" description="Disordered" evidence="1">
    <location>
        <begin position="118"/>
        <end position="296"/>
    </location>
</feature>
<reference evidence="3" key="1">
    <citation type="submission" date="2020-08" db="EMBL/GenBank/DDBJ databases">
        <title>Multicomponent nature underlies the extraordinary mechanical properties of spider dragline silk.</title>
        <authorList>
            <person name="Kono N."/>
            <person name="Nakamura H."/>
            <person name="Mori M."/>
            <person name="Yoshida Y."/>
            <person name="Ohtoshi R."/>
            <person name="Malay A.D."/>
            <person name="Moran D.A.P."/>
            <person name="Tomita M."/>
            <person name="Numata K."/>
            <person name="Arakawa K."/>
        </authorList>
    </citation>
    <scope>NUCLEOTIDE SEQUENCE</scope>
</reference>
<feature type="compositionally biased region" description="Polar residues" evidence="1">
    <location>
        <begin position="135"/>
        <end position="152"/>
    </location>
</feature>
<proteinExistence type="predicted"/>
<dbReference type="InterPro" id="IPR012337">
    <property type="entry name" value="RNaseH-like_sf"/>
</dbReference>
<feature type="compositionally biased region" description="Low complexity" evidence="1">
    <location>
        <begin position="122"/>
        <end position="134"/>
    </location>
</feature>
<evidence type="ECO:0000313" key="4">
    <source>
        <dbReference type="Proteomes" id="UP000887159"/>
    </source>
</evidence>
<feature type="compositionally biased region" description="Basic and acidic residues" evidence="1">
    <location>
        <begin position="234"/>
        <end position="245"/>
    </location>
</feature>
<feature type="compositionally biased region" description="Basic and acidic residues" evidence="1">
    <location>
        <begin position="214"/>
        <end position="224"/>
    </location>
</feature>
<evidence type="ECO:0000256" key="1">
    <source>
        <dbReference type="SAM" id="MobiDB-lite"/>
    </source>
</evidence>
<dbReference type="SUPFAM" id="SSF53098">
    <property type="entry name" value="Ribonuclease H-like"/>
    <property type="match status" value="1"/>
</dbReference>
<organism evidence="3 4">
    <name type="scientific">Trichonephila clavipes</name>
    <name type="common">Golden silk orbweaver</name>
    <name type="synonym">Nephila clavipes</name>
    <dbReference type="NCBI Taxonomy" id="2585209"/>
    <lineage>
        <taxon>Eukaryota</taxon>
        <taxon>Metazoa</taxon>
        <taxon>Ecdysozoa</taxon>
        <taxon>Arthropoda</taxon>
        <taxon>Chelicerata</taxon>
        <taxon>Arachnida</taxon>
        <taxon>Araneae</taxon>
        <taxon>Araneomorphae</taxon>
        <taxon>Entelegynae</taxon>
        <taxon>Araneoidea</taxon>
        <taxon>Nephilidae</taxon>
        <taxon>Trichonephila</taxon>
    </lineage>
</organism>
<feature type="domain" description="Integrase catalytic" evidence="2">
    <location>
        <begin position="1"/>
        <end position="149"/>
    </location>
</feature>
<name>A0A8X6T6L9_TRICX</name>
<dbReference type="GO" id="GO:0015074">
    <property type="term" value="P:DNA integration"/>
    <property type="evidence" value="ECO:0007669"/>
    <property type="project" value="InterPro"/>
</dbReference>